<comment type="caution">
    <text evidence="1">The sequence shown here is derived from an EMBL/GenBank/DDBJ whole genome shotgun (WGS) entry which is preliminary data.</text>
</comment>
<sequence>MDYSSLYLALESRRYVTRRQRVERPPSRINYFLTRMPDDEFRLHFRMTRLYFHVVCRAIANSLELQSMDGKLQQASVELFLRYSDRLTVKVALLTFSLLEDTQQKLTS</sequence>
<dbReference type="AlphaFoldDB" id="A0A2P4XNU4"/>
<dbReference type="OrthoDB" id="113310at2759"/>
<organism evidence="1 2">
    <name type="scientific">Phytophthora palmivora</name>
    <dbReference type="NCBI Taxonomy" id="4796"/>
    <lineage>
        <taxon>Eukaryota</taxon>
        <taxon>Sar</taxon>
        <taxon>Stramenopiles</taxon>
        <taxon>Oomycota</taxon>
        <taxon>Peronosporomycetes</taxon>
        <taxon>Peronosporales</taxon>
        <taxon>Peronosporaceae</taxon>
        <taxon>Phytophthora</taxon>
    </lineage>
</organism>
<evidence type="ECO:0000313" key="1">
    <source>
        <dbReference type="EMBL" id="POM67169.1"/>
    </source>
</evidence>
<proteinExistence type="predicted"/>
<evidence type="ECO:0000313" key="2">
    <source>
        <dbReference type="Proteomes" id="UP000237271"/>
    </source>
</evidence>
<reference evidence="1 2" key="1">
    <citation type="journal article" date="2017" name="Genome Biol. Evol.">
        <title>Phytophthora megakarya and P. palmivora, closely related causal agents of cacao black pod rot, underwent increases in genome sizes and gene numbers by different mechanisms.</title>
        <authorList>
            <person name="Ali S.S."/>
            <person name="Shao J."/>
            <person name="Lary D.J."/>
            <person name="Kronmiller B."/>
            <person name="Shen D."/>
            <person name="Strem M.D."/>
            <person name="Amoako-Attah I."/>
            <person name="Akrofi A.Y."/>
            <person name="Begoude B.A."/>
            <person name="Ten Hoopen G.M."/>
            <person name="Coulibaly K."/>
            <person name="Kebe B.I."/>
            <person name="Melnick R.L."/>
            <person name="Guiltinan M.J."/>
            <person name="Tyler B.M."/>
            <person name="Meinhardt L.W."/>
            <person name="Bailey B.A."/>
        </authorList>
    </citation>
    <scope>NUCLEOTIDE SEQUENCE [LARGE SCALE GENOMIC DNA]</scope>
    <source>
        <strain evidence="2">sbr112.9</strain>
    </source>
</reference>
<keyword evidence="2" id="KW-1185">Reference proteome</keyword>
<dbReference type="EMBL" id="NCKW01009466">
    <property type="protein sequence ID" value="POM67169.1"/>
    <property type="molecule type" value="Genomic_DNA"/>
</dbReference>
<protein>
    <submittedName>
        <fullName evidence="1">Uncharacterized protein</fullName>
    </submittedName>
</protein>
<accession>A0A2P4XNU4</accession>
<dbReference type="Proteomes" id="UP000237271">
    <property type="component" value="Unassembled WGS sequence"/>
</dbReference>
<gene>
    <name evidence="1" type="ORF">PHPALM_16874</name>
</gene>
<name>A0A2P4XNU4_9STRA</name>